<feature type="compositionally biased region" description="Polar residues" evidence="1">
    <location>
        <begin position="286"/>
        <end position="300"/>
    </location>
</feature>
<feature type="region of interest" description="Disordered" evidence="1">
    <location>
        <begin position="286"/>
        <end position="318"/>
    </location>
</feature>
<dbReference type="AlphaFoldDB" id="A0A0D3I4V3"/>
<dbReference type="GeneID" id="17252441"/>
<dbReference type="RefSeq" id="XP_005758717.1">
    <property type="nucleotide sequence ID" value="XM_005758660.1"/>
</dbReference>
<dbReference type="HOGENOM" id="CLU_1006223_0_0_1"/>
<evidence type="ECO:0000256" key="1">
    <source>
        <dbReference type="SAM" id="MobiDB-lite"/>
    </source>
</evidence>
<protein>
    <submittedName>
        <fullName evidence="2">Uncharacterized protein</fullName>
    </submittedName>
</protein>
<reference evidence="3" key="1">
    <citation type="journal article" date="2013" name="Nature">
        <title>Pan genome of the phytoplankton Emiliania underpins its global distribution.</title>
        <authorList>
            <person name="Read B.A."/>
            <person name="Kegel J."/>
            <person name="Klute M.J."/>
            <person name="Kuo A."/>
            <person name="Lefebvre S.C."/>
            <person name="Maumus F."/>
            <person name="Mayer C."/>
            <person name="Miller J."/>
            <person name="Monier A."/>
            <person name="Salamov A."/>
            <person name="Young J."/>
            <person name="Aguilar M."/>
            <person name="Claverie J.M."/>
            <person name="Frickenhaus S."/>
            <person name="Gonzalez K."/>
            <person name="Herman E.K."/>
            <person name="Lin Y.C."/>
            <person name="Napier J."/>
            <person name="Ogata H."/>
            <person name="Sarno A.F."/>
            <person name="Shmutz J."/>
            <person name="Schroeder D."/>
            <person name="de Vargas C."/>
            <person name="Verret F."/>
            <person name="von Dassow P."/>
            <person name="Valentin K."/>
            <person name="Van de Peer Y."/>
            <person name="Wheeler G."/>
            <person name="Dacks J.B."/>
            <person name="Delwiche C.F."/>
            <person name="Dyhrman S.T."/>
            <person name="Glockner G."/>
            <person name="John U."/>
            <person name="Richards T."/>
            <person name="Worden A.Z."/>
            <person name="Zhang X."/>
            <person name="Grigoriev I.V."/>
            <person name="Allen A.E."/>
            <person name="Bidle K."/>
            <person name="Borodovsky M."/>
            <person name="Bowler C."/>
            <person name="Brownlee C."/>
            <person name="Cock J.M."/>
            <person name="Elias M."/>
            <person name="Gladyshev V.N."/>
            <person name="Groth M."/>
            <person name="Guda C."/>
            <person name="Hadaegh A."/>
            <person name="Iglesias-Rodriguez M.D."/>
            <person name="Jenkins J."/>
            <person name="Jones B.M."/>
            <person name="Lawson T."/>
            <person name="Leese F."/>
            <person name="Lindquist E."/>
            <person name="Lobanov A."/>
            <person name="Lomsadze A."/>
            <person name="Malik S.B."/>
            <person name="Marsh M.E."/>
            <person name="Mackinder L."/>
            <person name="Mock T."/>
            <person name="Mueller-Roeber B."/>
            <person name="Pagarete A."/>
            <person name="Parker M."/>
            <person name="Probert I."/>
            <person name="Quesneville H."/>
            <person name="Raines C."/>
            <person name="Rensing S.A."/>
            <person name="Riano-Pachon D.M."/>
            <person name="Richier S."/>
            <person name="Rokitta S."/>
            <person name="Shiraiwa Y."/>
            <person name="Soanes D.M."/>
            <person name="van der Giezen M."/>
            <person name="Wahlund T.M."/>
            <person name="Williams B."/>
            <person name="Wilson W."/>
            <person name="Wolfe G."/>
            <person name="Wurch L.L."/>
        </authorList>
    </citation>
    <scope>NUCLEOTIDE SEQUENCE</scope>
</reference>
<keyword evidence="3" id="KW-1185">Reference proteome</keyword>
<feature type="region of interest" description="Disordered" evidence="1">
    <location>
        <begin position="43"/>
        <end position="119"/>
    </location>
</feature>
<feature type="region of interest" description="Disordered" evidence="1">
    <location>
        <begin position="258"/>
        <end position="277"/>
    </location>
</feature>
<sequence>MRWACSHRLLFFSSKRYICHFPHKHGTEPAEALDSSTELWTMPTSNHQRQQRRATARRAAVATDDVPDAVPRPKGRGPRNHFWDPRPPGVRRHNESNEPNQRRAARLASARGRHADAVRGRRWSRINAARCNEAKSFQAPASSASWRGLHGPSRRPGGRTAGPLARVPGVRDGRVSAPYFEPSWATLASTGRQSTAWATQTARPASAFDRAQGGTARSALASAHLAFTPATATKEVASAAQMKPVRLVWEPHAVPLSPALLTTPKPTPRNPSRPSLTSWWLASTEPSSFLTPCPRSNSRRPTSDHKKGPRVLRGPASD</sequence>
<dbReference type="Proteomes" id="UP000013827">
    <property type="component" value="Unassembled WGS sequence"/>
</dbReference>
<evidence type="ECO:0000313" key="2">
    <source>
        <dbReference type="EnsemblProtists" id="EOD06288"/>
    </source>
</evidence>
<dbReference type="PaxDb" id="2903-EOD06288"/>
<evidence type="ECO:0000313" key="3">
    <source>
        <dbReference type="Proteomes" id="UP000013827"/>
    </source>
</evidence>
<organism evidence="2 3">
    <name type="scientific">Emiliania huxleyi (strain CCMP1516)</name>
    <dbReference type="NCBI Taxonomy" id="280463"/>
    <lineage>
        <taxon>Eukaryota</taxon>
        <taxon>Haptista</taxon>
        <taxon>Haptophyta</taxon>
        <taxon>Prymnesiophyceae</taxon>
        <taxon>Isochrysidales</taxon>
        <taxon>Noelaerhabdaceae</taxon>
        <taxon>Emiliania</taxon>
    </lineage>
</organism>
<dbReference type="KEGG" id="ehx:EMIHUDRAFT_249928"/>
<dbReference type="EnsemblProtists" id="EOD06288">
    <property type="protein sequence ID" value="EOD06288"/>
    <property type="gene ID" value="EMIHUDRAFT_249928"/>
</dbReference>
<name>A0A0D3I4V3_EMIH1</name>
<proteinExistence type="predicted"/>
<reference evidence="2" key="2">
    <citation type="submission" date="2024-10" db="UniProtKB">
        <authorList>
            <consortium name="EnsemblProtists"/>
        </authorList>
    </citation>
    <scope>IDENTIFICATION</scope>
</reference>
<feature type="region of interest" description="Disordered" evidence="1">
    <location>
        <begin position="140"/>
        <end position="169"/>
    </location>
</feature>
<accession>A0A0D3I4V3</accession>